<gene>
    <name evidence="1" type="ORF">NCTC7582_01987</name>
    <name evidence="2" type="ORF">QBO96_17000</name>
</gene>
<evidence type="ECO:0000313" key="3">
    <source>
        <dbReference type="Proteomes" id="UP000251431"/>
    </source>
</evidence>
<keyword evidence="4" id="KW-1185">Reference proteome</keyword>
<dbReference type="EMBL" id="CP122283">
    <property type="protein sequence ID" value="WGF37391.1"/>
    <property type="molecule type" value="Genomic_DNA"/>
</dbReference>
<evidence type="ECO:0000313" key="2">
    <source>
        <dbReference type="EMBL" id="WGF37391.1"/>
    </source>
</evidence>
<evidence type="ECO:0000313" key="1">
    <source>
        <dbReference type="EMBL" id="SPT98828.1"/>
    </source>
</evidence>
<protein>
    <submittedName>
        <fullName evidence="2">Motility protein</fullName>
    </submittedName>
</protein>
<dbReference type="Proteomes" id="UP000251431">
    <property type="component" value="Unassembled WGS sequence"/>
</dbReference>
<dbReference type="InterPro" id="IPR025906">
    <property type="entry name" value="YjfB_motility"/>
</dbReference>
<dbReference type="AlphaFoldDB" id="A0A2X0XYI5"/>
<organism evidence="1 3">
    <name type="scientific">Lysinibacillus capsici</name>
    <dbReference type="NCBI Taxonomy" id="2115968"/>
    <lineage>
        <taxon>Bacteria</taxon>
        <taxon>Bacillati</taxon>
        <taxon>Bacillota</taxon>
        <taxon>Bacilli</taxon>
        <taxon>Bacillales</taxon>
        <taxon>Bacillaceae</taxon>
        <taxon>Lysinibacillus</taxon>
    </lineage>
</organism>
<evidence type="ECO:0000313" key="4">
    <source>
        <dbReference type="Proteomes" id="UP001244564"/>
    </source>
</evidence>
<dbReference type="Pfam" id="PF14070">
    <property type="entry name" value="YjfB_motility"/>
    <property type="match status" value="1"/>
</dbReference>
<dbReference type="RefSeq" id="WP_004229797.1">
    <property type="nucleotide sequence ID" value="NZ_CANLUV010000001.1"/>
</dbReference>
<dbReference type="Proteomes" id="UP001244564">
    <property type="component" value="Chromosome"/>
</dbReference>
<sequence>MEVNSLMSSQLMELQQTVQMSVMQNALNLNTTTAIELLKELPQQQTAPTHPYKGSIIDISI</sequence>
<name>A0A2X0XYI5_9BACI</name>
<dbReference type="GeneID" id="74903469"/>
<reference evidence="2 4" key="2">
    <citation type="submission" date="2023-04" db="EMBL/GenBank/DDBJ databases">
        <title>Genomic of Lysinibacillus capsici TSBLM.</title>
        <authorList>
            <person name="Hu X.S."/>
            <person name="Yu C.H."/>
        </authorList>
    </citation>
    <scope>NUCLEOTIDE SEQUENCE [LARGE SCALE GENOMIC DNA]</scope>
    <source>
        <strain evidence="2 4">TSBLM</strain>
    </source>
</reference>
<dbReference type="EMBL" id="UAQE01000001">
    <property type="protein sequence ID" value="SPT98828.1"/>
    <property type="molecule type" value="Genomic_DNA"/>
</dbReference>
<proteinExistence type="predicted"/>
<accession>A0A2X0XYI5</accession>
<reference evidence="1 3" key="1">
    <citation type="submission" date="2018-06" db="EMBL/GenBank/DDBJ databases">
        <authorList>
            <consortium name="Pathogen Informatics"/>
            <person name="Doyle S."/>
        </authorList>
    </citation>
    <scope>NUCLEOTIDE SEQUENCE [LARGE SCALE GENOMIC DNA]</scope>
    <source>
        <strain evidence="1 3">NCTC7582</strain>
    </source>
</reference>